<reference evidence="1 2" key="1">
    <citation type="submission" date="2013-11" db="EMBL/GenBank/DDBJ databases">
        <title>Opisthorchis viverrini - life in the bile duct.</title>
        <authorList>
            <person name="Young N.D."/>
            <person name="Nagarajan N."/>
            <person name="Lin S.J."/>
            <person name="Korhonen P.K."/>
            <person name="Jex A.R."/>
            <person name="Hall R.S."/>
            <person name="Safavi-Hemami H."/>
            <person name="Kaewkong W."/>
            <person name="Bertrand D."/>
            <person name="Gao S."/>
            <person name="Seet Q."/>
            <person name="Wongkham S."/>
            <person name="Teh B.T."/>
            <person name="Wongkham C."/>
            <person name="Intapan P.M."/>
            <person name="Maleewong W."/>
            <person name="Yang X."/>
            <person name="Hu M."/>
            <person name="Wang Z."/>
            <person name="Hofmann A."/>
            <person name="Sternberg P.W."/>
            <person name="Tan P."/>
            <person name="Wang J."/>
            <person name="Gasser R.B."/>
        </authorList>
    </citation>
    <scope>NUCLEOTIDE SEQUENCE [LARGE SCALE GENOMIC DNA]</scope>
</reference>
<dbReference type="CTD" id="20318752"/>
<sequence>MHYAAHYTWLSVSKFTYFSTESQEDTVVALVPSYVEILWVCDAMTQTWLGVRRSAKGGQIHVVFSTRPDIRVHLDA</sequence>
<gene>
    <name evidence="1" type="ORF">T265_04570</name>
</gene>
<name>A0A074ZS07_OPIVI</name>
<protein>
    <submittedName>
        <fullName evidence="1">Uncharacterized protein</fullName>
    </submittedName>
</protein>
<evidence type="ECO:0000313" key="1">
    <source>
        <dbReference type="EMBL" id="KER28617.1"/>
    </source>
</evidence>
<dbReference type="RefSeq" id="XP_009167609.1">
    <property type="nucleotide sequence ID" value="XM_009169345.1"/>
</dbReference>
<dbReference type="EMBL" id="KL596695">
    <property type="protein sequence ID" value="KER28617.1"/>
    <property type="molecule type" value="Genomic_DNA"/>
</dbReference>
<evidence type="ECO:0000313" key="2">
    <source>
        <dbReference type="Proteomes" id="UP000054324"/>
    </source>
</evidence>
<organism evidence="1 2">
    <name type="scientific">Opisthorchis viverrini</name>
    <name type="common">Southeast Asian liver fluke</name>
    <dbReference type="NCBI Taxonomy" id="6198"/>
    <lineage>
        <taxon>Eukaryota</taxon>
        <taxon>Metazoa</taxon>
        <taxon>Spiralia</taxon>
        <taxon>Lophotrochozoa</taxon>
        <taxon>Platyhelminthes</taxon>
        <taxon>Trematoda</taxon>
        <taxon>Digenea</taxon>
        <taxon>Opisthorchiida</taxon>
        <taxon>Opisthorchiata</taxon>
        <taxon>Opisthorchiidae</taxon>
        <taxon>Opisthorchis</taxon>
    </lineage>
</organism>
<accession>A0A074ZS07</accession>
<dbReference type="KEGG" id="ovi:T265_04570"/>
<dbReference type="GeneID" id="20318752"/>
<proteinExistence type="predicted"/>
<keyword evidence="2" id="KW-1185">Reference proteome</keyword>
<dbReference type="Proteomes" id="UP000054324">
    <property type="component" value="Unassembled WGS sequence"/>
</dbReference>
<dbReference type="AlphaFoldDB" id="A0A074ZS07"/>